<dbReference type="InterPro" id="IPR018149">
    <property type="entry name" value="Lys-tRNA-synth_II_C"/>
</dbReference>
<dbReference type="PANTHER" id="PTHR42918:SF6">
    <property type="entry name" value="ELONGATION FACTOR P--(R)-BETA-LYSINE LIGASE"/>
    <property type="match status" value="1"/>
</dbReference>
<keyword evidence="3" id="KW-0547">Nucleotide-binding</keyword>
<dbReference type="InterPro" id="IPR006195">
    <property type="entry name" value="aa-tRNA-synth_II"/>
</dbReference>
<gene>
    <name evidence="7" type="ORF">BegalDRAFT_0448</name>
</gene>
<evidence type="ECO:0000256" key="3">
    <source>
        <dbReference type="ARBA" id="ARBA00022741"/>
    </source>
</evidence>
<dbReference type="OrthoDB" id="9802326at2"/>
<dbReference type="InterPro" id="IPR045864">
    <property type="entry name" value="aa-tRNA-synth_II/BPL/LPL"/>
</dbReference>
<protein>
    <submittedName>
        <fullName evidence="7">Lysyl-tRNA synthetase-like protein GenX</fullName>
    </submittedName>
</protein>
<dbReference type="AlphaFoldDB" id="I3CCM4"/>
<dbReference type="Pfam" id="PF00152">
    <property type="entry name" value="tRNA-synt_2"/>
    <property type="match status" value="1"/>
</dbReference>
<dbReference type="InterPro" id="IPR004525">
    <property type="entry name" value="EpmA"/>
</dbReference>
<dbReference type="GO" id="GO:0006430">
    <property type="term" value="P:lysyl-tRNA aminoacylation"/>
    <property type="evidence" value="ECO:0007669"/>
    <property type="project" value="InterPro"/>
</dbReference>
<evidence type="ECO:0000256" key="2">
    <source>
        <dbReference type="ARBA" id="ARBA00022598"/>
    </source>
</evidence>
<evidence type="ECO:0000259" key="6">
    <source>
        <dbReference type="PROSITE" id="PS50862"/>
    </source>
</evidence>
<dbReference type="EMBL" id="JH600070">
    <property type="protein sequence ID" value="EIJ41367.1"/>
    <property type="molecule type" value="Genomic_DNA"/>
</dbReference>
<reference evidence="7 8" key="1">
    <citation type="submission" date="2011-11" db="EMBL/GenBank/DDBJ databases">
        <title>Improved High-Quality Draft sequence of Beggiatoa alba B18lD.</title>
        <authorList>
            <consortium name="US DOE Joint Genome Institute"/>
            <person name="Lucas S."/>
            <person name="Han J."/>
            <person name="Lapidus A."/>
            <person name="Cheng J.-F."/>
            <person name="Goodwin L."/>
            <person name="Pitluck S."/>
            <person name="Peters L."/>
            <person name="Mikhailova N."/>
            <person name="Held B."/>
            <person name="Detter J.C."/>
            <person name="Han C."/>
            <person name="Tapia R."/>
            <person name="Land M."/>
            <person name="Hauser L."/>
            <person name="Kyrpides N."/>
            <person name="Ivanova N."/>
            <person name="Pagani I."/>
            <person name="Samuel K."/>
            <person name="Teske A."/>
            <person name="Mueller J."/>
            <person name="Woyke T."/>
        </authorList>
    </citation>
    <scope>NUCLEOTIDE SEQUENCE [LARGE SCALE GENOMIC DNA]</scope>
    <source>
        <strain evidence="7 8">B18LD</strain>
    </source>
</reference>
<dbReference type="eggNOG" id="COG2269">
    <property type="taxonomic scope" value="Bacteria"/>
</dbReference>
<proteinExistence type="predicted"/>
<sequence>MLQGSSLTWRSVASFEVLRARSQLYQQIRDFFVAREVWEVETPILSRASVPEPMIAPFYTHYHAETVEPLFLQTSPELPMKRLLAGGSGAIFQICKVFRDGEAGTKHNPEFSLLEWYRPYFSLADLIQEINELLQLVLACPPVEVVNYCDVFQDYTGLHPLNTPLETLQYATVTAGLVTHTPLDRDSCLQFLMSQQVEPFIGQTCPTVVQYFPATQAALARKCPTNPQLAARFEVYFKGMELANGFHELADPVEQRARFMEDLQRRAALNLPQHPIDENFLTALAMGLPDCAGVAIGLDRVLMLKVGVERIQQVLSFSIDNA</sequence>
<accession>I3CCM4</accession>
<dbReference type="Gene3D" id="3.30.930.10">
    <property type="entry name" value="Bira Bifunctional Protein, Domain 2"/>
    <property type="match status" value="1"/>
</dbReference>
<dbReference type="GO" id="GO:0005829">
    <property type="term" value="C:cytosol"/>
    <property type="evidence" value="ECO:0007669"/>
    <property type="project" value="TreeGrafter"/>
</dbReference>
<evidence type="ECO:0000256" key="4">
    <source>
        <dbReference type="ARBA" id="ARBA00022840"/>
    </source>
</evidence>
<dbReference type="NCBIfam" id="TIGR00462">
    <property type="entry name" value="genX"/>
    <property type="match status" value="1"/>
</dbReference>
<evidence type="ECO:0000313" key="7">
    <source>
        <dbReference type="EMBL" id="EIJ41367.1"/>
    </source>
</evidence>
<keyword evidence="4" id="KW-0067">ATP-binding</keyword>
<keyword evidence="8" id="KW-1185">Reference proteome</keyword>
<dbReference type="PRINTS" id="PR00982">
    <property type="entry name" value="TRNASYNTHLYS"/>
</dbReference>
<name>I3CCM4_9GAMM</name>
<comment type="catalytic activity">
    <reaction evidence="5">
        <text>D-beta-lysine + L-lysyl-[protein] + ATP = N(6)-((3R)-3,6-diaminohexanoyl)-L-lysyl-[protein] + AMP + diphosphate + H(+)</text>
        <dbReference type="Rhea" id="RHEA:83435"/>
        <dbReference type="Rhea" id="RHEA-COMP:9752"/>
        <dbReference type="Rhea" id="RHEA-COMP:20131"/>
        <dbReference type="ChEBI" id="CHEBI:15378"/>
        <dbReference type="ChEBI" id="CHEBI:29969"/>
        <dbReference type="ChEBI" id="CHEBI:30616"/>
        <dbReference type="ChEBI" id="CHEBI:33019"/>
        <dbReference type="ChEBI" id="CHEBI:84138"/>
        <dbReference type="ChEBI" id="CHEBI:156053"/>
        <dbReference type="ChEBI" id="CHEBI:456215"/>
    </reaction>
    <physiologicalReaction direction="left-to-right" evidence="5">
        <dbReference type="Rhea" id="RHEA:83436"/>
    </physiologicalReaction>
</comment>
<comment type="subunit">
    <text evidence="1">Homodimer.</text>
</comment>
<dbReference type="STRING" id="395493.BegalDRAFT_0448"/>
<dbReference type="FunFam" id="3.30.930.10:FF:000017">
    <property type="entry name" value="Elongation factor P--(R)-beta-lysine ligase"/>
    <property type="match status" value="1"/>
</dbReference>
<dbReference type="GO" id="GO:0004824">
    <property type="term" value="F:lysine-tRNA ligase activity"/>
    <property type="evidence" value="ECO:0007669"/>
    <property type="project" value="InterPro"/>
</dbReference>
<evidence type="ECO:0000256" key="5">
    <source>
        <dbReference type="ARBA" id="ARBA00052794"/>
    </source>
</evidence>
<keyword evidence="7" id="KW-0030">Aminoacyl-tRNA synthetase</keyword>
<dbReference type="InterPro" id="IPR004364">
    <property type="entry name" value="Aa-tRNA-synt_II"/>
</dbReference>
<dbReference type="RefSeq" id="WP_002683235.1">
    <property type="nucleotide sequence ID" value="NZ_JH600070.1"/>
</dbReference>
<keyword evidence="2" id="KW-0436">Ligase</keyword>
<dbReference type="NCBIfam" id="NF006828">
    <property type="entry name" value="PRK09350.1"/>
    <property type="match status" value="1"/>
</dbReference>
<dbReference type="Proteomes" id="UP000005744">
    <property type="component" value="Unassembled WGS sequence"/>
</dbReference>
<dbReference type="PANTHER" id="PTHR42918">
    <property type="entry name" value="LYSYL-TRNA SYNTHETASE"/>
    <property type="match status" value="1"/>
</dbReference>
<dbReference type="GO" id="GO:0005524">
    <property type="term" value="F:ATP binding"/>
    <property type="evidence" value="ECO:0007669"/>
    <property type="project" value="UniProtKB-KW"/>
</dbReference>
<evidence type="ECO:0000313" key="8">
    <source>
        <dbReference type="Proteomes" id="UP000005744"/>
    </source>
</evidence>
<dbReference type="HOGENOM" id="CLU_008255_1_1_6"/>
<dbReference type="PROSITE" id="PS50862">
    <property type="entry name" value="AA_TRNA_LIGASE_II"/>
    <property type="match status" value="1"/>
</dbReference>
<feature type="domain" description="Aminoacyl-transfer RNA synthetases class-II family profile" evidence="6">
    <location>
        <begin position="18"/>
        <end position="304"/>
    </location>
</feature>
<dbReference type="SUPFAM" id="SSF55681">
    <property type="entry name" value="Class II aaRS and biotin synthetases"/>
    <property type="match status" value="1"/>
</dbReference>
<dbReference type="GO" id="GO:0000049">
    <property type="term" value="F:tRNA binding"/>
    <property type="evidence" value="ECO:0007669"/>
    <property type="project" value="TreeGrafter"/>
</dbReference>
<evidence type="ECO:0000256" key="1">
    <source>
        <dbReference type="ARBA" id="ARBA00011738"/>
    </source>
</evidence>
<organism evidence="7 8">
    <name type="scientific">Beggiatoa alba B18LD</name>
    <dbReference type="NCBI Taxonomy" id="395493"/>
    <lineage>
        <taxon>Bacteria</taxon>
        <taxon>Pseudomonadati</taxon>
        <taxon>Pseudomonadota</taxon>
        <taxon>Gammaproteobacteria</taxon>
        <taxon>Thiotrichales</taxon>
        <taxon>Thiotrichaceae</taxon>
        <taxon>Beggiatoa</taxon>
    </lineage>
</organism>